<dbReference type="EMBL" id="AWUY01000229">
    <property type="protein sequence ID" value="ERJ72927.1"/>
    <property type="molecule type" value="Genomic_DNA"/>
</dbReference>
<organism evidence="1 2">
    <name type="scientific">Prevotella disiens JCM 6334 = ATCC 29426</name>
    <dbReference type="NCBI Taxonomy" id="1235811"/>
    <lineage>
        <taxon>Bacteria</taxon>
        <taxon>Pseudomonadati</taxon>
        <taxon>Bacteroidota</taxon>
        <taxon>Bacteroidia</taxon>
        <taxon>Bacteroidales</taxon>
        <taxon>Prevotellaceae</taxon>
        <taxon>Prevotella</taxon>
    </lineage>
</organism>
<protein>
    <submittedName>
        <fullName evidence="1">Uncharacterized protein</fullName>
    </submittedName>
</protein>
<reference evidence="1 2" key="1">
    <citation type="submission" date="2013-06" db="EMBL/GenBank/DDBJ databases">
        <authorList>
            <person name="Weinstock G."/>
            <person name="Sodergren E."/>
            <person name="Lobos E.A."/>
            <person name="Fulton L."/>
            <person name="Fulton R."/>
            <person name="Courtney L."/>
            <person name="Fronick C."/>
            <person name="O'Laughlin M."/>
            <person name="Godfrey J."/>
            <person name="Wilson R.M."/>
            <person name="Miner T."/>
            <person name="Farmer C."/>
            <person name="Delehaunty K."/>
            <person name="Cordes M."/>
            <person name="Minx P."/>
            <person name="Tomlinson C."/>
            <person name="Chen J."/>
            <person name="Wollam A."/>
            <person name="Pepin K.H."/>
            <person name="Bhonagiri V."/>
            <person name="Zhang X."/>
            <person name="Warren W."/>
            <person name="Mitreva M."/>
            <person name="Mardis E.R."/>
            <person name="Wilson R.K."/>
        </authorList>
    </citation>
    <scope>NUCLEOTIDE SEQUENCE [LARGE SCALE GENOMIC DNA]</scope>
    <source>
        <strain evidence="1 2">ATCC 29426</strain>
    </source>
</reference>
<evidence type="ECO:0000313" key="1">
    <source>
        <dbReference type="EMBL" id="ERJ72927.1"/>
    </source>
</evidence>
<proteinExistence type="predicted"/>
<dbReference type="Proteomes" id="UP000016660">
    <property type="component" value="Unassembled WGS sequence"/>
</dbReference>
<accession>A0ABN0NPP4</accession>
<name>A0ABN0NPP4_9BACT</name>
<evidence type="ECO:0000313" key="2">
    <source>
        <dbReference type="Proteomes" id="UP000016660"/>
    </source>
</evidence>
<gene>
    <name evidence="1" type="ORF">HMPREF0653_02270</name>
</gene>
<comment type="caution">
    <text evidence="1">The sequence shown here is derived from an EMBL/GenBank/DDBJ whole genome shotgun (WGS) entry which is preliminary data.</text>
</comment>
<keyword evidence="2" id="KW-1185">Reference proteome</keyword>
<sequence length="65" mass="7747">MATLSGHRFKSSIGISEFKVKKIVFRITATKICRIVDFSKSFYWFFFEFLLCSKTIFEYSKNLLF</sequence>